<dbReference type="Proteomes" id="UP000472268">
    <property type="component" value="Chromosome 9"/>
</dbReference>
<dbReference type="OMA" id="SWGINDG"/>
<sequence length="384" mass="43537">MMVNLLLQLSELAGDVGGVTVQHRCIAGTDLAWMVEGNHMSCEASCFHWWVIFAITSPIALMNIFDRNLLDVEVHIVPRKNLTQSFMVHFNRLYFRCNVDWSKSDHHARFENTSLHSTHRDGTNTANFVDILERQTQRLVSWTSWWQNAIQSFKQCSSTGIAIFTGDFPSLEPRHVSTWLQHVVTIPTRNWHKCYCVRVVANFVNVGADFLNDFLVSLLAVGWLSRIHFVNTNKKLFYTQCVSQKVMLTGLPILRDTSFKLANTSSNNQDSTVSPRCACNHIFDEVSVSWGINDGHIVLAGLKFPQGDINGDTTFMFVFQLIQDPGILEGALSHLSSLLLKFFDSSFVDPTTFVDQMSRSGRLARIYVSNDADVDVSLFLSHFF</sequence>
<keyword evidence="2" id="KW-1185">Reference proteome</keyword>
<evidence type="ECO:0000313" key="2">
    <source>
        <dbReference type="Proteomes" id="UP000472268"/>
    </source>
</evidence>
<proteinExistence type="predicted"/>
<evidence type="ECO:0000313" key="1">
    <source>
        <dbReference type="Ensembl" id="ENSSSUP00005008315.1"/>
    </source>
</evidence>
<reference evidence="1" key="2">
    <citation type="submission" date="2025-08" db="UniProtKB">
        <authorList>
            <consortium name="Ensembl"/>
        </authorList>
    </citation>
    <scope>IDENTIFICATION</scope>
</reference>
<dbReference type="Ensembl" id="ENSSSUT00005009583.1">
    <property type="protein sequence ID" value="ENSSSUP00005008315.1"/>
    <property type="gene ID" value="ENSSSUG00005005410.1"/>
</dbReference>
<organism evidence="1 2">
    <name type="scientific">Suricata suricatta</name>
    <name type="common">Meerkat</name>
    <dbReference type="NCBI Taxonomy" id="37032"/>
    <lineage>
        <taxon>Eukaryota</taxon>
        <taxon>Metazoa</taxon>
        <taxon>Chordata</taxon>
        <taxon>Craniata</taxon>
        <taxon>Vertebrata</taxon>
        <taxon>Euteleostomi</taxon>
        <taxon>Mammalia</taxon>
        <taxon>Eutheria</taxon>
        <taxon>Laurasiatheria</taxon>
        <taxon>Carnivora</taxon>
        <taxon>Feliformia</taxon>
        <taxon>Herpestidae</taxon>
        <taxon>Suricata</taxon>
    </lineage>
</organism>
<protein>
    <submittedName>
        <fullName evidence="1">Uncharacterized protein</fullName>
    </submittedName>
</protein>
<name>A0A673TFR2_SURSU</name>
<accession>A0A673TFR2</accession>
<dbReference type="AlphaFoldDB" id="A0A673TFR2"/>
<reference evidence="1" key="3">
    <citation type="submission" date="2025-09" db="UniProtKB">
        <authorList>
            <consortium name="Ensembl"/>
        </authorList>
    </citation>
    <scope>IDENTIFICATION</scope>
</reference>
<reference evidence="1 2" key="1">
    <citation type="submission" date="2019-05" db="EMBL/GenBank/DDBJ databases">
        <title>A Chromosome-scale Meerkat (S. suricatta) Genome Assembly.</title>
        <authorList>
            <person name="Dudchenko O."/>
            <person name="Lieberman Aiden E."/>
            <person name="Tung J."/>
            <person name="Barreiro L.B."/>
            <person name="Clutton-Brock T.H."/>
        </authorList>
    </citation>
    <scope>NUCLEOTIDE SEQUENCE [LARGE SCALE GENOMIC DNA]</scope>
</reference>